<dbReference type="InterPro" id="IPR024535">
    <property type="entry name" value="RHGA/B-epi-like_pectate_lyase"/>
</dbReference>
<evidence type="ECO:0000313" key="7">
    <source>
        <dbReference type="Proteomes" id="UP000595038"/>
    </source>
</evidence>
<feature type="domain" description="Right handed beta helix" evidence="3">
    <location>
        <begin position="279"/>
        <end position="438"/>
    </location>
</feature>
<evidence type="ECO:0000313" key="4">
    <source>
        <dbReference type="EMBL" id="QPR72931.1"/>
    </source>
</evidence>
<organism evidence="5 6">
    <name type="scientific">Bacillus licheniformis</name>
    <dbReference type="NCBI Taxonomy" id="1402"/>
    <lineage>
        <taxon>Bacteria</taxon>
        <taxon>Bacillati</taxon>
        <taxon>Bacillota</taxon>
        <taxon>Bacilli</taxon>
        <taxon>Bacillales</taxon>
        <taxon>Bacillaceae</taxon>
        <taxon>Bacillus</taxon>
    </lineage>
</organism>
<dbReference type="InterPro" id="IPR051550">
    <property type="entry name" value="SCF-Subunits/Alg-Epimerases"/>
</dbReference>
<dbReference type="Proteomes" id="UP000435910">
    <property type="component" value="Unassembled WGS sequence"/>
</dbReference>
<feature type="domain" description="Right handed beta helix" evidence="3">
    <location>
        <begin position="448"/>
        <end position="572"/>
    </location>
</feature>
<dbReference type="InterPro" id="IPR039448">
    <property type="entry name" value="Beta_helix"/>
</dbReference>
<gene>
    <name evidence="5" type="ORF">CHCC16736_3644</name>
    <name evidence="4" type="ORF">I6G80_00980</name>
</gene>
<evidence type="ECO:0000259" key="3">
    <source>
        <dbReference type="Pfam" id="PF13229"/>
    </source>
</evidence>
<dbReference type="Gene3D" id="2.160.20.10">
    <property type="entry name" value="Single-stranded right-handed beta-helix, Pectin lyase-like"/>
    <property type="match status" value="3"/>
</dbReference>
<dbReference type="OMA" id="STHEWGF"/>
<dbReference type="AlphaFoldDB" id="A0A6C1XBL0"/>
<dbReference type="InterPro" id="IPR006626">
    <property type="entry name" value="PbH1"/>
</dbReference>
<dbReference type="SMART" id="SM00710">
    <property type="entry name" value="PbH1"/>
    <property type="match status" value="11"/>
</dbReference>
<dbReference type="Pfam" id="PF12708">
    <property type="entry name" value="Pect-lyase_RHGA_epim"/>
    <property type="match status" value="1"/>
</dbReference>
<reference evidence="5 6" key="1">
    <citation type="submission" date="2019-06" db="EMBL/GenBank/DDBJ databases">
        <title>Genome sequence analysis of &gt;100 Bacillus licheniformis strains suggests intrinsic resistance to this species.</title>
        <authorList>
            <person name="Wels M."/>
            <person name="Siezen R.J."/>
            <person name="Johansen E."/>
            <person name="Stuer-Lauridsen B."/>
            <person name="Bjerre K."/>
            <person name="Nielsen B.K.K."/>
        </authorList>
    </citation>
    <scope>NUCLEOTIDE SEQUENCE [LARGE SCALE GENOMIC DNA]</scope>
    <source>
        <strain evidence="5 6">BAC-16736</strain>
    </source>
</reference>
<dbReference type="EMBL" id="CP065647">
    <property type="protein sequence ID" value="QPR72931.1"/>
    <property type="molecule type" value="Genomic_DNA"/>
</dbReference>
<dbReference type="InterPro" id="IPR011050">
    <property type="entry name" value="Pectin_lyase_fold/virulence"/>
</dbReference>
<sequence length="585" mass="62746">MQQQPDEMRMTVVDATKFGAVGDGKTDSTNAINECLAWTKSMGYNTVWIPNGTYMIDGTKNGDPRAPFRGAGINVPGNIEILMDAEAVIKVKPNSSWGYAAFYIGGTSDIKISGGSIIGERDEHTYTPAPRPTHEWGFGICIEGASNVVIEHVRIADFTGDGIIISNGGEGYRPSERIQVTNCDIRRSRRNNLSITGCDNVLVEGCEIADAGTGNGTAPCFGIDIEGYSEGSIVYEEPVNVIIRNNVLKGNVNHAVSNFNGTSVIIEGNVADGTISYGYGTGTTIANNIIKKNPEFTGQSTGINGLGVGALEERSDAVIKGNLISGFTTGIDIRGKSVFATGNKIRDFVNAGILAYQASQVFIEGNYIENDVPEQRSGTAFSITQSDNVTCSGNHIANVVLAVRSTGNDVQIKHNVIKQFSRGIWISQGNAVIEGNFISPNGFQTVPESYAVSVTNTASAVIQQNTITRFRNFPIYCSTNQHTKIIGNYIEDSPLIVTVFLTRGTHEVIGNTITLSRPSLPAVLIYLDQSSDSAILNNTLRSNTEARVTAIQTNTSRQTLIIGNTIVKGMIHSHQTDTVNGNIEV</sequence>
<protein>
    <submittedName>
        <fullName evidence="4">Right-handed parallel beta-helix repeat-containing protein</fullName>
    </submittedName>
</protein>
<evidence type="ECO:0000256" key="1">
    <source>
        <dbReference type="ARBA" id="ARBA00022737"/>
    </source>
</evidence>
<feature type="domain" description="Rhamnogalacturonase A/B/Epimerase-like pectate lyase" evidence="2">
    <location>
        <begin position="13"/>
        <end position="211"/>
    </location>
</feature>
<dbReference type="InterPro" id="IPR012334">
    <property type="entry name" value="Pectin_lyas_fold"/>
</dbReference>
<evidence type="ECO:0000313" key="6">
    <source>
        <dbReference type="Proteomes" id="UP000435910"/>
    </source>
</evidence>
<dbReference type="SUPFAM" id="SSF51126">
    <property type="entry name" value="Pectin lyase-like"/>
    <property type="match status" value="2"/>
</dbReference>
<evidence type="ECO:0000259" key="2">
    <source>
        <dbReference type="Pfam" id="PF12708"/>
    </source>
</evidence>
<dbReference type="PANTHER" id="PTHR22990:SF15">
    <property type="entry name" value="F-BOX ONLY PROTEIN 10"/>
    <property type="match status" value="1"/>
</dbReference>
<dbReference type="Proteomes" id="UP000595038">
    <property type="component" value="Chromosome"/>
</dbReference>
<evidence type="ECO:0000313" key="5">
    <source>
        <dbReference type="EMBL" id="TWL30094.1"/>
    </source>
</evidence>
<proteinExistence type="predicted"/>
<name>A0A6C1XBL0_BACLI</name>
<accession>A0A6C1XBL0</accession>
<dbReference type="PANTHER" id="PTHR22990">
    <property type="entry name" value="F-BOX ONLY PROTEIN"/>
    <property type="match status" value="1"/>
</dbReference>
<dbReference type="Pfam" id="PF13229">
    <property type="entry name" value="Beta_helix"/>
    <property type="match status" value="2"/>
</dbReference>
<dbReference type="EMBL" id="NILC01000016">
    <property type="protein sequence ID" value="TWL30094.1"/>
    <property type="molecule type" value="Genomic_DNA"/>
</dbReference>
<reference evidence="4 7" key="2">
    <citation type="submission" date="2020-12" db="EMBL/GenBank/DDBJ databases">
        <title>FDA dAtabase for Regulatory Grade micrObial Sequences (FDA-ARGOS): Supporting development and validation of Infectious Disease Dx tests.</title>
        <authorList>
            <person name="Nelson B."/>
            <person name="Plummer A."/>
            <person name="Tallon L."/>
            <person name="Sadzewicz L."/>
            <person name="Zhao X."/>
            <person name="Boylan J."/>
            <person name="Ott S."/>
            <person name="Bowen H."/>
            <person name="Vavikolanu K."/>
            <person name="Mehta A."/>
            <person name="Aluvathingal J."/>
            <person name="Nadendla S."/>
            <person name="Myers T."/>
            <person name="Yan Y."/>
            <person name="Sichtig H."/>
        </authorList>
    </citation>
    <scope>NUCLEOTIDE SEQUENCE [LARGE SCALE GENOMIC DNA]</scope>
    <source>
        <strain evidence="4 7">FDAARGOS_923</strain>
    </source>
</reference>
<keyword evidence="1" id="KW-0677">Repeat</keyword>